<dbReference type="EMBL" id="FOEC01000015">
    <property type="protein sequence ID" value="SEO97826.1"/>
    <property type="molecule type" value="Genomic_DNA"/>
</dbReference>
<evidence type="ECO:0000313" key="2">
    <source>
        <dbReference type="EMBL" id="SEO97826.1"/>
    </source>
</evidence>
<dbReference type="STRING" id="79604.AAY81_01005"/>
<evidence type="ECO:0000313" key="3">
    <source>
        <dbReference type="Proteomes" id="UP000182975"/>
    </source>
</evidence>
<accession>A0A1H8U438</accession>
<evidence type="ECO:0008006" key="4">
    <source>
        <dbReference type="Google" id="ProtNLM"/>
    </source>
</evidence>
<protein>
    <recommendedName>
        <fullName evidence="4">TadE-like protein</fullName>
    </recommendedName>
</protein>
<gene>
    <name evidence="2" type="ORF">SAMN02910314_01798</name>
</gene>
<keyword evidence="1" id="KW-1133">Transmembrane helix</keyword>
<feature type="transmembrane region" description="Helical" evidence="1">
    <location>
        <begin position="20"/>
        <end position="40"/>
    </location>
</feature>
<proteinExistence type="predicted"/>
<keyword evidence="1" id="KW-0812">Transmembrane</keyword>
<organism evidence="2 3">
    <name type="scientific">Denitrobacterium detoxificans</name>
    <dbReference type="NCBI Taxonomy" id="79604"/>
    <lineage>
        <taxon>Bacteria</taxon>
        <taxon>Bacillati</taxon>
        <taxon>Actinomycetota</taxon>
        <taxon>Coriobacteriia</taxon>
        <taxon>Eggerthellales</taxon>
        <taxon>Eggerthellaceae</taxon>
        <taxon>Denitrobacterium</taxon>
    </lineage>
</organism>
<evidence type="ECO:0000256" key="1">
    <source>
        <dbReference type="SAM" id="Phobius"/>
    </source>
</evidence>
<name>A0A1H8U438_9ACTN</name>
<reference evidence="3" key="1">
    <citation type="submission" date="2016-10" db="EMBL/GenBank/DDBJ databases">
        <authorList>
            <person name="Varghese N."/>
        </authorList>
    </citation>
    <scope>NUCLEOTIDE SEQUENCE [LARGE SCALE GENOMIC DNA]</scope>
    <source>
        <strain evidence="3">DSM 21843</strain>
    </source>
</reference>
<dbReference type="AlphaFoldDB" id="A0A1H8U438"/>
<keyword evidence="3" id="KW-1185">Reference proteome</keyword>
<keyword evidence="1" id="KW-0472">Membrane</keyword>
<dbReference type="Proteomes" id="UP000182975">
    <property type="component" value="Unassembled WGS sequence"/>
</dbReference>
<sequence>MGVAGHTCGERGQMTVEMAVAMPVLIAVALLAVNALLYVGDCAAFDRLSRQAVCVYAASPPYGKTTLASAGDVEAELRRSFSADNQEVNVNAEQCAGGYVRFSATLKFAPTLFGRSFSGRVFGVELPSVSHTATITVDPYRPGVIV</sequence>